<name>A0A1G9HZ78_9ACTN</name>
<dbReference type="InterPro" id="IPR024047">
    <property type="entry name" value="MM3350-like_sf"/>
</dbReference>
<dbReference type="Gene3D" id="3.10.290.30">
    <property type="entry name" value="MM3350-like"/>
    <property type="match status" value="1"/>
</dbReference>
<dbReference type="OrthoDB" id="9816539at2"/>
<evidence type="ECO:0000313" key="3">
    <source>
        <dbReference type="Proteomes" id="UP000199475"/>
    </source>
</evidence>
<dbReference type="Proteomes" id="UP000199475">
    <property type="component" value="Unassembled WGS sequence"/>
</dbReference>
<gene>
    <name evidence="2" type="ORF">SAMN04488242_0625</name>
</gene>
<dbReference type="Pfam" id="PF07929">
    <property type="entry name" value="PRiA4_ORF3"/>
    <property type="match status" value="1"/>
</dbReference>
<organism evidence="2 3">
    <name type="scientific">Tessaracoccus oleiagri</name>
    <dbReference type="NCBI Taxonomy" id="686624"/>
    <lineage>
        <taxon>Bacteria</taxon>
        <taxon>Bacillati</taxon>
        <taxon>Actinomycetota</taxon>
        <taxon>Actinomycetes</taxon>
        <taxon>Propionibacteriales</taxon>
        <taxon>Propionibacteriaceae</taxon>
        <taxon>Tessaracoccus</taxon>
    </lineage>
</organism>
<dbReference type="EMBL" id="FNGP01000001">
    <property type="protein sequence ID" value="SDL18278.1"/>
    <property type="molecule type" value="Genomic_DNA"/>
</dbReference>
<dbReference type="SUPFAM" id="SSF159941">
    <property type="entry name" value="MM3350-like"/>
    <property type="match status" value="1"/>
</dbReference>
<keyword evidence="3" id="KW-1185">Reference proteome</keyword>
<sequence length="518" mass="57492">MATQPQPKPGMSPEDLMQWFADSFGVDLRDMPPQEAVGMLMDLGRLSQVMPWEEPREPLELAPPPAQSLRYTLKVTLDGSKPPIWRRITVPSEVTLDQFHHVLQAAMGWTNSHLHQFTPGHDRLGQRTEKIVTPFDVSEGDAGREESTIRLDALVTKPGDKLHYWYDFGDSWHHTVLLEKTEPRAADDDRAACLAGRRACPPEDIGGIHFYSTIFDSAEDPDAPEYEWAREIVANLRLTREEAAAFDLEAHDLAVRRAMAGGRALRRMIGDPGAYPVAIRELFSGLGHEAAEYVAGYVDAARVEDPVRVEPDEAREATAVVRAFLDHVGDGGLEMTAAGYLKPASVSALMAELDPDRAWIGSATVERHTGPLLNAREIITGMGLLRKTRGRLVLTKAGARLRKDPVGLWWHIARRLPVERPDEGRDAAVFLLLHLAAGRDEGSMGDELEMFMAVRGWHLPDEGLARWGDPWRSFARRTEEVLRWAASGRVYDFPVAPLGSPASRQLARGALAVTRDGD</sequence>
<evidence type="ECO:0000259" key="1">
    <source>
        <dbReference type="Pfam" id="PF07929"/>
    </source>
</evidence>
<accession>A0A1G9HZ78</accession>
<protein>
    <submittedName>
        <fullName evidence="2">PRiA4b ORF-3-like protein</fullName>
    </submittedName>
</protein>
<feature type="domain" description="Plasmid pRiA4b Orf3-like" evidence="1">
    <location>
        <begin position="71"/>
        <end position="252"/>
    </location>
</feature>
<proteinExistence type="predicted"/>
<dbReference type="PANTHER" id="PTHR41878">
    <property type="entry name" value="LEXA REPRESSOR-RELATED"/>
    <property type="match status" value="1"/>
</dbReference>
<dbReference type="PANTHER" id="PTHR41878:SF1">
    <property type="entry name" value="TNPR PROTEIN"/>
    <property type="match status" value="1"/>
</dbReference>
<reference evidence="2 3" key="1">
    <citation type="submission" date="2016-10" db="EMBL/GenBank/DDBJ databases">
        <authorList>
            <person name="de Groot N.N."/>
        </authorList>
    </citation>
    <scope>NUCLEOTIDE SEQUENCE [LARGE SCALE GENOMIC DNA]</scope>
    <source>
        <strain evidence="2 3">CGMCC 1.9159</strain>
    </source>
</reference>
<dbReference type="InterPro" id="IPR012912">
    <property type="entry name" value="Plasmid_pRiA4b_Orf3-like"/>
</dbReference>
<evidence type="ECO:0000313" key="2">
    <source>
        <dbReference type="EMBL" id="SDL18278.1"/>
    </source>
</evidence>
<dbReference type="STRING" id="686624.SAMN04488242_0625"/>
<dbReference type="AlphaFoldDB" id="A0A1G9HZ78"/>
<dbReference type="RefSeq" id="WP_093248798.1">
    <property type="nucleotide sequence ID" value="NZ_FNGP01000001.1"/>
</dbReference>